<dbReference type="PROSITE" id="PS51186">
    <property type="entry name" value="GNAT"/>
    <property type="match status" value="1"/>
</dbReference>
<dbReference type="EMBL" id="CP017415">
    <property type="protein sequence ID" value="AOU99218.1"/>
    <property type="molecule type" value="Genomic_DNA"/>
</dbReference>
<dbReference type="CDD" id="cd04301">
    <property type="entry name" value="NAT_SF"/>
    <property type="match status" value="1"/>
</dbReference>
<evidence type="ECO:0000256" key="2">
    <source>
        <dbReference type="ARBA" id="ARBA00023315"/>
    </source>
</evidence>
<dbReference type="InterPro" id="IPR050680">
    <property type="entry name" value="YpeA/RimI_acetyltransf"/>
</dbReference>
<name>A0A1D8IRP8_9GAMM</name>
<dbReference type="SUPFAM" id="SSF55729">
    <property type="entry name" value="Acyl-CoA N-acyltransferases (Nat)"/>
    <property type="match status" value="1"/>
</dbReference>
<evidence type="ECO:0000313" key="4">
    <source>
        <dbReference type="EMBL" id="AOU99218.1"/>
    </source>
</evidence>
<keyword evidence="1 4" id="KW-0808">Transferase</keyword>
<evidence type="ECO:0000313" key="5">
    <source>
        <dbReference type="Proteomes" id="UP000095401"/>
    </source>
</evidence>
<evidence type="ECO:0000259" key="3">
    <source>
        <dbReference type="PROSITE" id="PS51186"/>
    </source>
</evidence>
<dbReference type="AlphaFoldDB" id="A0A1D8IRP8"/>
<gene>
    <name evidence="4" type="ORF">BI364_15890</name>
</gene>
<dbReference type="Gene3D" id="3.40.630.30">
    <property type="match status" value="1"/>
</dbReference>
<dbReference type="InterPro" id="IPR000182">
    <property type="entry name" value="GNAT_dom"/>
</dbReference>
<dbReference type="Proteomes" id="UP000095401">
    <property type="component" value="Chromosome"/>
</dbReference>
<proteinExistence type="predicted"/>
<feature type="domain" description="N-acetyltransferase" evidence="3">
    <location>
        <begin position="5"/>
        <end position="159"/>
    </location>
</feature>
<protein>
    <submittedName>
        <fullName evidence="4">GNAT family N-acetyltransferase</fullName>
    </submittedName>
</protein>
<dbReference type="GO" id="GO:0016747">
    <property type="term" value="F:acyltransferase activity, transferring groups other than amino-acyl groups"/>
    <property type="evidence" value="ECO:0007669"/>
    <property type="project" value="InterPro"/>
</dbReference>
<dbReference type="RefSeq" id="WP_070079569.1">
    <property type="nucleotide sequence ID" value="NZ_CP017415.1"/>
</dbReference>
<evidence type="ECO:0000256" key="1">
    <source>
        <dbReference type="ARBA" id="ARBA00022679"/>
    </source>
</evidence>
<dbReference type="Pfam" id="PF00583">
    <property type="entry name" value="Acetyltransf_1"/>
    <property type="match status" value="1"/>
</dbReference>
<organism evidence="4 5">
    <name type="scientific">Acidihalobacter yilgarnensis</name>
    <dbReference type="NCBI Taxonomy" id="2819280"/>
    <lineage>
        <taxon>Bacteria</taxon>
        <taxon>Pseudomonadati</taxon>
        <taxon>Pseudomonadota</taxon>
        <taxon>Gammaproteobacteria</taxon>
        <taxon>Chromatiales</taxon>
        <taxon>Ectothiorhodospiraceae</taxon>
        <taxon>Acidihalobacter</taxon>
    </lineage>
</organism>
<accession>A0A1D8IRP8</accession>
<reference evidence="5" key="1">
    <citation type="submission" date="2016-09" db="EMBL/GenBank/DDBJ databases">
        <title>Acidihalobacter prosperus F5.</title>
        <authorList>
            <person name="Khaleque H.N."/>
            <person name="Ramsay J.P."/>
            <person name="Kaksonen A.H."/>
            <person name="Boxall N.J."/>
            <person name="Watkin E.L.J."/>
        </authorList>
    </citation>
    <scope>NUCLEOTIDE SEQUENCE [LARGE SCALE GENOMIC DNA]</scope>
    <source>
        <strain evidence="5">F5</strain>
    </source>
</reference>
<dbReference type="KEGG" id="aprs:BI364_15890"/>
<dbReference type="InterPro" id="IPR016181">
    <property type="entry name" value="Acyl_CoA_acyltransferase"/>
</dbReference>
<keyword evidence="5" id="KW-1185">Reference proteome</keyword>
<dbReference type="PANTHER" id="PTHR43420">
    <property type="entry name" value="ACETYLTRANSFERASE"/>
    <property type="match status" value="1"/>
</dbReference>
<keyword evidence="2" id="KW-0012">Acyltransferase</keyword>
<sequence length="159" mass="17274">MIEIIEADFASPAHAEALMALLARYAEDPMGGGQPLPQPTREGLIPALRTRPNAHALLAYVDNIPAGLLIAFEGFSTFQCRPLLNIHDVAVDAPFRGRGLSTRLLAEAEALARRLGCCKLTLEVLEGNAPAKASYRKSGFDGYQLDPAMGRAQFWEKKL</sequence>